<dbReference type="InterPro" id="IPR033985">
    <property type="entry name" value="SusD-like_N"/>
</dbReference>
<gene>
    <name evidence="9" type="ORF">MKP09_04095</name>
</gene>
<keyword evidence="10" id="KW-1185">Reference proteome</keyword>
<comment type="subcellular location">
    <subcellularLocation>
        <location evidence="1">Cell outer membrane</location>
    </subcellularLocation>
</comment>
<comment type="caution">
    <text evidence="9">The sequence shown here is derived from an EMBL/GenBank/DDBJ whole genome shotgun (WGS) entry which is preliminary data.</text>
</comment>
<dbReference type="InterPro" id="IPR012944">
    <property type="entry name" value="SusD_RagB_dom"/>
</dbReference>
<dbReference type="EMBL" id="JAKWBL010000001">
    <property type="protein sequence ID" value="MCH5597149.1"/>
    <property type="molecule type" value="Genomic_DNA"/>
</dbReference>
<dbReference type="Gene3D" id="1.25.40.390">
    <property type="match status" value="1"/>
</dbReference>
<keyword evidence="3" id="KW-0732">Signal</keyword>
<dbReference type="RefSeq" id="WP_240826554.1">
    <property type="nucleotide sequence ID" value="NZ_JAKWBL010000001.1"/>
</dbReference>
<dbReference type="SUPFAM" id="SSF48452">
    <property type="entry name" value="TPR-like"/>
    <property type="match status" value="1"/>
</dbReference>
<evidence type="ECO:0000256" key="1">
    <source>
        <dbReference type="ARBA" id="ARBA00004442"/>
    </source>
</evidence>
<feature type="domain" description="SusD-like N-terminal" evidence="8">
    <location>
        <begin position="59"/>
        <end position="239"/>
    </location>
</feature>
<evidence type="ECO:0000259" key="8">
    <source>
        <dbReference type="Pfam" id="PF14322"/>
    </source>
</evidence>
<dbReference type="Pfam" id="PF07980">
    <property type="entry name" value="SusD_RagB"/>
    <property type="match status" value="1"/>
</dbReference>
<keyword evidence="6" id="KW-1133">Transmembrane helix</keyword>
<protein>
    <submittedName>
        <fullName evidence="9">RagB/SusD family nutrient uptake outer membrane protein</fullName>
    </submittedName>
</protein>
<dbReference type="InterPro" id="IPR011990">
    <property type="entry name" value="TPR-like_helical_dom_sf"/>
</dbReference>
<dbReference type="Pfam" id="PF14322">
    <property type="entry name" value="SusD-like_3"/>
    <property type="match status" value="1"/>
</dbReference>
<keyword evidence="6" id="KW-0812">Transmembrane</keyword>
<evidence type="ECO:0000256" key="2">
    <source>
        <dbReference type="ARBA" id="ARBA00006275"/>
    </source>
</evidence>
<name>A0ABS9SFM4_9BACT</name>
<evidence type="ECO:0000259" key="7">
    <source>
        <dbReference type="Pfam" id="PF07980"/>
    </source>
</evidence>
<dbReference type="Proteomes" id="UP001202248">
    <property type="component" value="Unassembled WGS sequence"/>
</dbReference>
<evidence type="ECO:0000256" key="4">
    <source>
        <dbReference type="ARBA" id="ARBA00023136"/>
    </source>
</evidence>
<feature type="transmembrane region" description="Helical" evidence="6">
    <location>
        <begin position="7"/>
        <end position="25"/>
    </location>
</feature>
<proteinExistence type="inferred from homology"/>
<reference evidence="9 10" key="1">
    <citation type="submission" date="2022-02" db="EMBL/GenBank/DDBJ databases">
        <authorList>
            <person name="Min J."/>
        </authorList>
    </citation>
    <scope>NUCLEOTIDE SEQUENCE [LARGE SCALE GENOMIC DNA]</scope>
    <source>
        <strain evidence="9 10">GR10-1</strain>
    </source>
</reference>
<feature type="domain" description="RagB/SusD" evidence="7">
    <location>
        <begin position="325"/>
        <end position="542"/>
    </location>
</feature>
<keyword evidence="4 6" id="KW-0472">Membrane</keyword>
<comment type="similarity">
    <text evidence="2">Belongs to the SusD family.</text>
</comment>
<evidence type="ECO:0000256" key="5">
    <source>
        <dbReference type="ARBA" id="ARBA00023237"/>
    </source>
</evidence>
<evidence type="ECO:0000313" key="9">
    <source>
        <dbReference type="EMBL" id="MCH5597149.1"/>
    </source>
</evidence>
<evidence type="ECO:0000256" key="6">
    <source>
        <dbReference type="SAM" id="Phobius"/>
    </source>
</evidence>
<sequence>MRNKHKLFRGYITYMCICFFVMLFTTKCTKLDEVTYTDLQFEDFYKNKRDVLASALRPLTHMQAWLAPTGGSGYYYHSELSADQQAWPQKGRHGYDAGDHIRQHYHTWTADETRIRDAWSLIFTGLGYTNAALGDITKLDSTSVGMTQGEMDSVITELKVLRAFHYLKAMDMWGNIPISEEIASSGSVDLPATSPRTEVFEYVKSQLEENVPKLPKYNDNLIGRISQTAGYAMLAELYLNAQKWNGTPMWDECIVACDKIISGEAGGLPNGGTPQLNTDINAAFSNTNQRNSEALFQVAYSRKGGFAFDWGGFYFGYDYMKEVLKVNYGGWNAFVTIPTAFDAFAENDLRKKDWFLFGPQYKYGTTTPVLGTEEYNGKPLVFVNSIRRESEGDKTSEGSMIKGEENSGARFNKYKSGTLDDANYQENHYMIYRLTEIYFNKAEALMRKNGAATTEAVTLINDCRKRAFTDADWSAAMYTTSSLTLDELLKERGREFIFEGKRREDLIRFGKFTTATWWDHQPTNDPNKELFPIPNTQLEQTLNSNKIRVTINY</sequence>
<organism evidence="9 10">
    <name type="scientific">Niabella ginsengisoli</name>
    <dbReference type="NCBI Taxonomy" id="522298"/>
    <lineage>
        <taxon>Bacteria</taxon>
        <taxon>Pseudomonadati</taxon>
        <taxon>Bacteroidota</taxon>
        <taxon>Chitinophagia</taxon>
        <taxon>Chitinophagales</taxon>
        <taxon>Chitinophagaceae</taxon>
        <taxon>Niabella</taxon>
    </lineage>
</organism>
<evidence type="ECO:0000313" key="10">
    <source>
        <dbReference type="Proteomes" id="UP001202248"/>
    </source>
</evidence>
<evidence type="ECO:0000256" key="3">
    <source>
        <dbReference type="ARBA" id="ARBA00022729"/>
    </source>
</evidence>
<accession>A0ABS9SFM4</accession>
<keyword evidence="5" id="KW-0998">Cell outer membrane</keyword>